<organism evidence="1">
    <name type="scientific">Brassica napus</name>
    <name type="common">Rape</name>
    <dbReference type="NCBI Taxonomy" id="3708"/>
    <lineage>
        <taxon>Eukaryota</taxon>
        <taxon>Viridiplantae</taxon>
        <taxon>Streptophyta</taxon>
        <taxon>Embryophyta</taxon>
        <taxon>Tracheophyta</taxon>
        <taxon>Spermatophyta</taxon>
        <taxon>Magnoliopsida</taxon>
        <taxon>eudicotyledons</taxon>
        <taxon>Gunneridae</taxon>
        <taxon>Pentapetalae</taxon>
        <taxon>rosids</taxon>
        <taxon>malvids</taxon>
        <taxon>Brassicales</taxon>
        <taxon>Brassicaceae</taxon>
        <taxon>Brassiceae</taxon>
        <taxon>Brassica</taxon>
    </lineage>
</organism>
<dbReference type="EMBL" id="HG994363">
    <property type="protein sequence ID" value="CAF2044368.1"/>
    <property type="molecule type" value="Genomic_DNA"/>
</dbReference>
<sequence>NRVIVEISSVQVRSAFQNLFDYPDLHNEIFKTVTSLDQFQECRLEVVTQSANLVATDFSLSKTRGRRYQSYVAMVVRVGCPL</sequence>
<evidence type="ECO:0000313" key="1">
    <source>
        <dbReference type="EMBL" id="CAF2044368.1"/>
    </source>
</evidence>
<gene>
    <name evidence="1" type="ORF">DARMORV10_A09P34590.1</name>
</gene>
<name>A0A816P616_BRANA</name>
<dbReference type="AlphaFoldDB" id="A0A816P616"/>
<feature type="non-terminal residue" evidence="1">
    <location>
        <position position="1"/>
    </location>
</feature>
<reference evidence="1" key="1">
    <citation type="submission" date="2021-01" db="EMBL/GenBank/DDBJ databases">
        <authorList>
            <consortium name="Genoscope - CEA"/>
            <person name="William W."/>
        </authorList>
    </citation>
    <scope>NUCLEOTIDE SEQUENCE</scope>
</reference>
<protein>
    <submittedName>
        <fullName evidence="1">(rape) hypothetical protein</fullName>
    </submittedName>
</protein>
<dbReference type="Proteomes" id="UP001295469">
    <property type="component" value="Chromosome A09"/>
</dbReference>
<accession>A0A816P616</accession>
<proteinExistence type="predicted"/>